<comment type="pathway">
    <text evidence="1 11">Lipid metabolism; fatty acid biosynthesis.</text>
</comment>
<reference evidence="15 16" key="1">
    <citation type="submission" date="2020-01" db="EMBL/GenBank/DDBJ databases">
        <title>Draft Genome Analysis of Muricauda sp. HICW Isolated from coastal seawater of PR China.</title>
        <authorList>
            <person name="Chen M.-X."/>
        </authorList>
    </citation>
    <scope>NUCLEOTIDE SEQUENCE [LARGE SCALE GENOMIC DNA]</scope>
    <source>
        <strain evidence="15 16">HICW</strain>
    </source>
</reference>
<dbReference type="PROSITE" id="PS00606">
    <property type="entry name" value="KS3_1"/>
    <property type="match status" value="1"/>
</dbReference>
<evidence type="ECO:0000256" key="12">
    <source>
        <dbReference type="PIRSR" id="PIRSR000447-1"/>
    </source>
</evidence>
<accession>A0A850NFG7</accession>
<evidence type="ECO:0000256" key="10">
    <source>
        <dbReference type="ARBA" id="ARBA00023315"/>
    </source>
</evidence>
<keyword evidence="7" id="KW-0276">Fatty acid metabolism</keyword>
<dbReference type="NCBIfam" id="NF005589">
    <property type="entry name" value="PRK07314.1"/>
    <property type="match status" value="1"/>
</dbReference>
<comment type="catalytic activity">
    <reaction evidence="11">
        <text>(9Z)-hexadecenoyl-[ACP] + malonyl-[ACP] + H(+) = 3-oxo-(11Z)-octadecenoyl-[ACP] + holo-[ACP] + CO2</text>
        <dbReference type="Rhea" id="RHEA:55040"/>
        <dbReference type="Rhea" id="RHEA-COMP:9623"/>
        <dbReference type="Rhea" id="RHEA-COMP:9685"/>
        <dbReference type="Rhea" id="RHEA-COMP:10800"/>
        <dbReference type="Rhea" id="RHEA-COMP:14074"/>
        <dbReference type="ChEBI" id="CHEBI:15378"/>
        <dbReference type="ChEBI" id="CHEBI:16526"/>
        <dbReference type="ChEBI" id="CHEBI:64479"/>
        <dbReference type="ChEBI" id="CHEBI:78449"/>
        <dbReference type="ChEBI" id="CHEBI:83989"/>
        <dbReference type="ChEBI" id="CHEBI:138538"/>
        <dbReference type="EC" id="2.3.1.179"/>
    </reaction>
</comment>
<keyword evidence="6 11" id="KW-0808">Transferase</keyword>
<evidence type="ECO:0000256" key="9">
    <source>
        <dbReference type="ARBA" id="ARBA00023160"/>
    </source>
</evidence>
<dbReference type="InterPro" id="IPR014030">
    <property type="entry name" value="Ketoacyl_synth_N"/>
</dbReference>
<dbReference type="SUPFAM" id="SSF53901">
    <property type="entry name" value="Thiolase-like"/>
    <property type="match status" value="2"/>
</dbReference>
<evidence type="ECO:0000256" key="8">
    <source>
        <dbReference type="ARBA" id="ARBA00023098"/>
    </source>
</evidence>
<evidence type="ECO:0000256" key="2">
    <source>
        <dbReference type="ARBA" id="ARBA00008467"/>
    </source>
</evidence>
<feature type="domain" description="Ketosynthase family 3 (KS3)" evidence="14">
    <location>
        <begin position="3"/>
        <end position="414"/>
    </location>
</feature>
<dbReference type="InterPro" id="IPR014031">
    <property type="entry name" value="Ketoacyl_synth_C"/>
</dbReference>
<evidence type="ECO:0000256" key="6">
    <source>
        <dbReference type="ARBA" id="ARBA00022679"/>
    </source>
</evidence>
<dbReference type="PANTHER" id="PTHR11712">
    <property type="entry name" value="POLYKETIDE SYNTHASE-RELATED"/>
    <property type="match status" value="1"/>
</dbReference>
<comment type="caution">
    <text evidence="15">The sequence shown here is derived from an EMBL/GenBank/DDBJ whole genome shotgun (WGS) entry which is preliminary data.</text>
</comment>
<dbReference type="InterPro" id="IPR018201">
    <property type="entry name" value="Ketoacyl_synth_AS"/>
</dbReference>
<proteinExistence type="inferred from homology"/>
<dbReference type="CDD" id="cd00834">
    <property type="entry name" value="KAS_I_II"/>
    <property type="match status" value="1"/>
</dbReference>
<evidence type="ECO:0000256" key="4">
    <source>
        <dbReference type="ARBA" id="ARBA00014657"/>
    </source>
</evidence>
<dbReference type="InterPro" id="IPR020841">
    <property type="entry name" value="PKS_Beta-ketoAc_synthase_dom"/>
</dbReference>
<name>A0A850NFG7_9FLAO</name>
<dbReference type="PROSITE" id="PS52004">
    <property type="entry name" value="KS3_2"/>
    <property type="match status" value="1"/>
</dbReference>
<keyword evidence="8" id="KW-0443">Lipid metabolism</keyword>
<evidence type="ECO:0000259" key="14">
    <source>
        <dbReference type="PROSITE" id="PS52004"/>
    </source>
</evidence>
<dbReference type="NCBIfam" id="TIGR03150">
    <property type="entry name" value="fabF"/>
    <property type="match status" value="1"/>
</dbReference>
<evidence type="ECO:0000256" key="13">
    <source>
        <dbReference type="RuleBase" id="RU003694"/>
    </source>
</evidence>
<dbReference type="AlphaFoldDB" id="A0A850NFG7"/>
<keyword evidence="5 11" id="KW-0444">Lipid biosynthesis</keyword>
<organism evidence="15 16">
    <name type="scientific">Flagellimonas chongwuensis</name>
    <dbReference type="NCBI Taxonomy" id="2697365"/>
    <lineage>
        <taxon>Bacteria</taxon>
        <taxon>Pseudomonadati</taxon>
        <taxon>Bacteroidota</taxon>
        <taxon>Flavobacteriia</taxon>
        <taxon>Flavobacteriales</taxon>
        <taxon>Flavobacteriaceae</taxon>
        <taxon>Flagellimonas</taxon>
    </lineage>
</organism>
<keyword evidence="10 11" id="KW-0012">Acyltransferase</keyword>
<evidence type="ECO:0000256" key="7">
    <source>
        <dbReference type="ARBA" id="ARBA00022832"/>
    </source>
</evidence>
<dbReference type="SMART" id="SM00825">
    <property type="entry name" value="PKS_KS"/>
    <property type="match status" value="1"/>
</dbReference>
<dbReference type="PANTHER" id="PTHR11712:SF336">
    <property type="entry name" value="3-OXOACYL-[ACYL-CARRIER-PROTEIN] SYNTHASE, MITOCHONDRIAL"/>
    <property type="match status" value="1"/>
</dbReference>
<feature type="active site" description="For beta-ketoacyl synthase activity" evidence="12">
    <location>
        <position position="165"/>
    </location>
</feature>
<dbReference type="InterPro" id="IPR000794">
    <property type="entry name" value="Beta-ketoacyl_synthase"/>
</dbReference>
<dbReference type="Pfam" id="PF00109">
    <property type="entry name" value="ketoacyl-synt"/>
    <property type="match status" value="1"/>
</dbReference>
<dbReference type="Pfam" id="PF02801">
    <property type="entry name" value="Ketoacyl-synt_C"/>
    <property type="match status" value="1"/>
</dbReference>
<comment type="catalytic activity">
    <reaction evidence="11">
        <text>a fatty acyl-[ACP] + malonyl-[ACP] + H(+) = a 3-oxoacyl-[ACP] + holo-[ACP] + CO2</text>
        <dbReference type="Rhea" id="RHEA:22836"/>
        <dbReference type="Rhea" id="RHEA-COMP:9623"/>
        <dbReference type="Rhea" id="RHEA-COMP:9685"/>
        <dbReference type="Rhea" id="RHEA-COMP:9916"/>
        <dbReference type="Rhea" id="RHEA-COMP:14125"/>
        <dbReference type="ChEBI" id="CHEBI:15378"/>
        <dbReference type="ChEBI" id="CHEBI:16526"/>
        <dbReference type="ChEBI" id="CHEBI:64479"/>
        <dbReference type="ChEBI" id="CHEBI:78449"/>
        <dbReference type="ChEBI" id="CHEBI:78776"/>
        <dbReference type="ChEBI" id="CHEBI:138651"/>
    </reaction>
</comment>
<dbReference type="GO" id="GO:0004315">
    <property type="term" value="F:3-oxoacyl-[acyl-carrier-protein] synthase activity"/>
    <property type="evidence" value="ECO:0007669"/>
    <property type="project" value="UniProtKB-UniRule"/>
</dbReference>
<evidence type="ECO:0000256" key="11">
    <source>
        <dbReference type="PIRNR" id="PIRNR000447"/>
    </source>
</evidence>
<dbReference type="InterPro" id="IPR016039">
    <property type="entry name" value="Thiolase-like"/>
</dbReference>
<dbReference type="RefSeq" id="WP_176619164.1">
    <property type="nucleotide sequence ID" value="NZ_WYET01000001.1"/>
</dbReference>
<dbReference type="GO" id="GO:0005829">
    <property type="term" value="C:cytosol"/>
    <property type="evidence" value="ECO:0007669"/>
    <property type="project" value="TreeGrafter"/>
</dbReference>
<dbReference type="InterPro" id="IPR017568">
    <property type="entry name" value="3-oxoacyl-ACP_synth-2"/>
</dbReference>
<sequence length="416" mass="44114">MQLKRVVVTGMGALTPIGNNLEAYWEGLRTGTSGSAPITYFDTEKFKTKFACELKGYDPNDFFDRKEARKLDRFAQYALVSSDEAIADSGIDLNVVDKFRVGVVWGAGIGGLETFQNEVMGYAEGDGTPRFNPFFIPKMIADIAPGNISIKHGFMGPNYTTVSACASSANAMIDALNYIRLGHCDVIVTGGSEAAVTIAGMGGFNAMHALSTRNDSPETASRPFDATRDGFVLGEGGGALILEEYEHAKARGAKIYAEVLGGGLSSDAHHMTAPHPEGIGVVKVMENCLMNAGLKPEDVDAINTHGTSTPLGDVAELKAISKVFGDHAKDININSTKSMTGHLLGAAGAIEAIASILAMEHSLVPPTINHSVVDEQIDPSLNLTLNKAQEREVKVAMSNTFGFGGHNACVLFKKIG</sequence>
<evidence type="ECO:0000256" key="5">
    <source>
        <dbReference type="ARBA" id="ARBA00022516"/>
    </source>
</evidence>
<gene>
    <name evidence="15" type="primary">fabF</name>
    <name evidence="15" type="ORF">GUA46_02455</name>
</gene>
<dbReference type="EMBL" id="WYET01000001">
    <property type="protein sequence ID" value="NVN17188.1"/>
    <property type="molecule type" value="Genomic_DNA"/>
</dbReference>
<keyword evidence="16" id="KW-1185">Reference proteome</keyword>
<dbReference type="UniPathway" id="UPA00094"/>
<comment type="function">
    <text evidence="11">Involved in the type II fatty acid elongation cycle. Catalyzes the elongation of a wide range of acyl-ACP by the addition of two carbons from malonyl-ACP to an acyl acceptor. Can efficiently catalyze the conversion of palmitoleoyl-ACP (cis-hexadec-9-enoyl-ACP) to cis-vaccenoyl-ACP (cis-octadec-11-enoyl-ACP), an essential step in the thermal regulation of fatty acid composition.</text>
</comment>
<keyword evidence="9 11" id="KW-0275">Fatty acid biosynthesis</keyword>
<dbReference type="FunFam" id="3.40.47.10:FF:000018">
    <property type="entry name" value="3-oxoacyl-[acyl-carrier-protein] synthase 2"/>
    <property type="match status" value="1"/>
</dbReference>
<protein>
    <recommendedName>
        <fullName evidence="4 11">3-oxoacyl-[acyl-carrier-protein] synthase 2</fullName>
        <ecNumber evidence="3 11">2.3.1.179</ecNumber>
    </recommendedName>
</protein>
<evidence type="ECO:0000256" key="1">
    <source>
        <dbReference type="ARBA" id="ARBA00005194"/>
    </source>
</evidence>
<evidence type="ECO:0000313" key="16">
    <source>
        <dbReference type="Proteomes" id="UP000558089"/>
    </source>
</evidence>
<dbReference type="Proteomes" id="UP000558089">
    <property type="component" value="Unassembled WGS sequence"/>
</dbReference>
<evidence type="ECO:0000313" key="15">
    <source>
        <dbReference type="EMBL" id="NVN17188.1"/>
    </source>
</evidence>
<dbReference type="EC" id="2.3.1.179" evidence="3 11"/>
<dbReference type="Gene3D" id="3.40.47.10">
    <property type="match status" value="1"/>
</dbReference>
<dbReference type="GO" id="GO:0006633">
    <property type="term" value="P:fatty acid biosynthetic process"/>
    <property type="evidence" value="ECO:0007669"/>
    <property type="project" value="UniProtKB-UniRule"/>
</dbReference>
<dbReference type="PIRSF" id="PIRSF000447">
    <property type="entry name" value="KAS_II"/>
    <property type="match status" value="1"/>
</dbReference>
<comment type="similarity">
    <text evidence="2 11 13">Belongs to the thiolase-like superfamily. Beta-ketoacyl-ACP synthases family.</text>
</comment>
<evidence type="ECO:0000256" key="3">
    <source>
        <dbReference type="ARBA" id="ARBA00012356"/>
    </source>
</evidence>